<accession>A0A8H3EHG4</accession>
<dbReference type="PANTHER" id="PTHR12045:SF3">
    <property type="entry name" value="INACTIVE ALLANTOICASE-RELATED"/>
    <property type="match status" value="1"/>
</dbReference>
<dbReference type="PANTHER" id="PTHR12045">
    <property type="entry name" value="ALLANTOICASE"/>
    <property type="match status" value="1"/>
</dbReference>
<dbReference type="Pfam" id="PF03561">
    <property type="entry name" value="Allantoicase"/>
    <property type="match status" value="2"/>
</dbReference>
<dbReference type="Proteomes" id="UP000664521">
    <property type="component" value="Unassembled WGS sequence"/>
</dbReference>
<feature type="compositionally biased region" description="Basic and acidic residues" evidence="2">
    <location>
        <begin position="359"/>
        <end position="374"/>
    </location>
</feature>
<proteinExistence type="inferred from homology"/>
<dbReference type="InterPro" id="IPR015908">
    <property type="entry name" value="Allantoicase_dom"/>
</dbReference>
<dbReference type="PIRSF" id="PIRSF016516">
    <property type="entry name" value="Allantoicase"/>
    <property type="match status" value="1"/>
</dbReference>
<evidence type="ECO:0000256" key="2">
    <source>
        <dbReference type="SAM" id="MobiDB-lite"/>
    </source>
</evidence>
<keyword evidence="5" id="KW-1185">Reference proteome</keyword>
<dbReference type="OrthoDB" id="10266039at2759"/>
<evidence type="ECO:0000313" key="5">
    <source>
        <dbReference type="Proteomes" id="UP000664521"/>
    </source>
</evidence>
<comment type="similarity">
    <text evidence="1">Belongs to the allantoicase family.</text>
</comment>
<dbReference type="Gene3D" id="2.60.120.260">
    <property type="entry name" value="Galactose-binding domain-like"/>
    <property type="match status" value="2"/>
</dbReference>
<dbReference type="GO" id="GO:0000256">
    <property type="term" value="P:allantoin catabolic process"/>
    <property type="evidence" value="ECO:0007669"/>
    <property type="project" value="InterPro"/>
</dbReference>
<dbReference type="InterPro" id="IPR008979">
    <property type="entry name" value="Galactose-bd-like_sf"/>
</dbReference>
<dbReference type="NCBIfam" id="TIGR02961">
    <property type="entry name" value="allantoicase"/>
    <property type="match status" value="1"/>
</dbReference>
<dbReference type="AlphaFoldDB" id="A0A8H3EHG4"/>
<protein>
    <submittedName>
        <fullName evidence="4">Allantoicase</fullName>
    </submittedName>
</protein>
<dbReference type="FunFam" id="2.60.120.260:FF:000078">
    <property type="entry name" value="DAL2p Allantoicase"/>
    <property type="match status" value="1"/>
</dbReference>
<dbReference type="GO" id="GO:0004037">
    <property type="term" value="F:allantoicase activity"/>
    <property type="evidence" value="ECO:0007669"/>
    <property type="project" value="InterPro"/>
</dbReference>
<reference evidence="4" key="1">
    <citation type="submission" date="2021-03" db="EMBL/GenBank/DDBJ databases">
        <authorList>
            <person name="Tagirdzhanova G."/>
        </authorList>
    </citation>
    <scope>NUCLEOTIDE SEQUENCE</scope>
</reference>
<comment type="caution">
    <text evidence="4">The sequence shown here is derived from an EMBL/GenBank/DDBJ whole genome shotgun (WGS) entry which is preliminary data.</text>
</comment>
<organism evidence="4 5">
    <name type="scientific">Heterodermia speciosa</name>
    <dbReference type="NCBI Taxonomy" id="116794"/>
    <lineage>
        <taxon>Eukaryota</taxon>
        <taxon>Fungi</taxon>
        <taxon>Dikarya</taxon>
        <taxon>Ascomycota</taxon>
        <taxon>Pezizomycotina</taxon>
        <taxon>Lecanoromycetes</taxon>
        <taxon>OSLEUM clade</taxon>
        <taxon>Lecanoromycetidae</taxon>
        <taxon>Caliciales</taxon>
        <taxon>Physciaceae</taxon>
        <taxon>Heterodermia</taxon>
    </lineage>
</organism>
<dbReference type="SUPFAM" id="SSF49785">
    <property type="entry name" value="Galactose-binding domain-like"/>
    <property type="match status" value="2"/>
</dbReference>
<feature type="region of interest" description="Disordered" evidence="2">
    <location>
        <begin position="355"/>
        <end position="374"/>
    </location>
</feature>
<evidence type="ECO:0000313" key="4">
    <source>
        <dbReference type="EMBL" id="CAF9904648.1"/>
    </source>
</evidence>
<dbReference type="InterPro" id="IPR005164">
    <property type="entry name" value="Allantoicase"/>
</dbReference>
<gene>
    <name evidence="4" type="primary">DAL2</name>
    <name evidence="4" type="ORF">HETSPECPRED_004746</name>
</gene>
<evidence type="ECO:0000256" key="1">
    <source>
        <dbReference type="ARBA" id="ARBA00009242"/>
    </source>
</evidence>
<evidence type="ECO:0000259" key="3">
    <source>
        <dbReference type="Pfam" id="PF03561"/>
    </source>
</evidence>
<feature type="domain" description="Allantoicase" evidence="3">
    <location>
        <begin position="221"/>
        <end position="360"/>
    </location>
</feature>
<dbReference type="HAMAP" id="MF_00813">
    <property type="entry name" value="Allantoicase"/>
    <property type="match status" value="1"/>
</dbReference>
<dbReference type="EMBL" id="CAJPDS010000003">
    <property type="protein sequence ID" value="CAF9904648.1"/>
    <property type="molecule type" value="Genomic_DNA"/>
</dbReference>
<name>A0A8H3EHG4_9LECA</name>
<sequence>MDIQALSPEIIQETQVQSSATTTDSIPTDLINATFSSTCIDLISAPLSSRILSFSDEFFAPASNLLNPLPPIHRPGVFIATGAWYDGWETRRHNTRPYDWVVIKLGVASGRVRGVEIDTAFFTGNYAEAVSVQGCFESGDNADEKVKGEEYEGWKEVLGRRVCGPSRRHGWRVEGGMEVTHVKLCMFPDGGIARFRLFGEAVPVWPQDEEEEVELSAAVMGGVAIACSDEHFGRKENLLLPGRGMDMGDGWETKRSRGKGHVDWAVVRLGARGRVSRIVFDTRHFIGNFPQCVKVEGCDIQDSEETPGSADKRWTELMGAEKLGPDELFEFKGERIRMANGQKYSHVRITMIPDGGVKSLDESTKKGEKEGPVL</sequence>
<feature type="domain" description="Allantoicase" evidence="3">
    <location>
        <begin position="49"/>
        <end position="201"/>
    </location>
</feature>